<evidence type="ECO:0000313" key="2">
    <source>
        <dbReference type="Proteomes" id="UP001148662"/>
    </source>
</evidence>
<name>A0ACC1T641_9APHY</name>
<evidence type="ECO:0000313" key="1">
    <source>
        <dbReference type="EMBL" id="KAJ3553899.1"/>
    </source>
</evidence>
<proteinExistence type="predicted"/>
<protein>
    <submittedName>
        <fullName evidence="1">Uncharacterized protein</fullName>
    </submittedName>
</protein>
<organism evidence="1 2">
    <name type="scientific">Phlebia brevispora</name>
    <dbReference type="NCBI Taxonomy" id="194682"/>
    <lineage>
        <taxon>Eukaryota</taxon>
        <taxon>Fungi</taxon>
        <taxon>Dikarya</taxon>
        <taxon>Basidiomycota</taxon>
        <taxon>Agaricomycotina</taxon>
        <taxon>Agaricomycetes</taxon>
        <taxon>Polyporales</taxon>
        <taxon>Meruliaceae</taxon>
        <taxon>Phlebia</taxon>
    </lineage>
</organism>
<accession>A0ACC1T641</accession>
<reference evidence="1" key="1">
    <citation type="submission" date="2022-07" db="EMBL/GenBank/DDBJ databases">
        <title>Genome Sequence of Phlebia brevispora.</title>
        <authorList>
            <person name="Buettner E."/>
        </authorList>
    </citation>
    <scope>NUCLEOTIDE SEQUENCE</scope>
    <source>
        <strain evidence="1">MPL23</strain>
    </source>
</reference>
<sequence>MVSTKSLVLALASTLAVSATQIDTRLQKRASDSSTQRLDIPLTFDSRGRRVTTVIMSPGRGQQQFNFTMTTSSGLTYVAGVACSTCSGATLYNQTESSTAQTFSSADDVPLFGELTGASVIKESCQLKQDNGSVWPYPNQTIIVLDQQLDPQLEQDSNADIGSGLSGLIGIGTNRGSPSNASGFSANFEDSIMGQFFLRNSAVANFTFGMMLNSPLNTPRGSNASSAPVDGAGTSAGVLHWLQPDPSAYDTSKVSWLNATNDAAGGVPTVDTNTTGSGDWFVSLDGWVMNAGNNHVSNTQSVVATVDPMYTEMYLPADQARLIHDAIPNSTLRTDLSSLGPLSEAWSIPCDSSFSFGLIADSQTFTMDQNTLIIPLSDGTHRAHTHRVTAAQYDHPQEIEKPEEGGVQPYTLVSPTNVQLTSGPESSAGSSGFSPVGSGFSPTGTSTTAGTRGPLIALGDDDHAVDIAPPSYEEASEGSPGASPNRPEFVSEKARYRRS</sequence>
<comment type="caution">
    <text evidence="1">The sequence shown here is derived from an EMBL/GenBank/DDBJ whole genome shotgun (WGS) entry which is preliminary data.</text>
</comment>
<dbReference type="EMBL" id="JANHOG010000485">
    <property type="protein sequence ID" value="KAJ3553899.1"/>
    <property type="molecule type" value="Genomic_DNA"/>
</dbReference>
<keyword evidence="2" id="KW-1185">Reference proteome</keyword>
<gene>
    <name evidence="1" type="ORF">NM688_g3373</name>
</gene>
<dbReference type="Proteomes" id="UP001148662">
    <property type="component" value="Unassembled WGS sequence"/>
</dbReference>